<keyword evidence="2" id="KW-1185">Reference proteome</keyword>
<proteinExistence type="predicted"/>
<evidence type="ECO:0000313" key="2">
    <source>
        <dbReference type="Proteomes" id="UP000011612"/>
    </source>
</evidence>
<evidence type="ECO:0000313" key="1">
    <source>
        <dbReference type="EMBL" id="ELZ84458.1"/>
    </source>
</evidence>
<reference evidence="1 2" key="1">
    <citation type="journal article" date="2014" name="PLoS Genet.">
        <title>Phylogenetically driven sequencing of extremely halophilic archaea reveals strategies for static and dynamic osmo-response.</title>
        <authorList>
            <person name="Becker E.A."/>
            <person name="Seitzer P.M."/>
            <person name="Tritt A."/>
            <person name="Larsen D."/>
            <person name="Krusor M."/>
            <person name="Yao A.I."/>
            <person name="Wu D."/>
            <person name="Madern D."/>
            <person name="Eisen J.A."/>
            <person name="Darling A.E."/>
            <person name="Facciotti M.T."/>
        </authorList>
    </citation>
    <scope>NUCLEOTIDE SEQUENCE [LARGE SCALE GENOMIC DNA]</scope>
    <source>
        <strain evidence="1 2">ATCC BAA-1513</strain>
    </source>
</reference>
<dbReference type="AlphaFoldDB" id="M0HKZ6"/>
<comment type="caution">
    <text evidence="1">The sequence shown here is derived from an EMBL/GenBank/DDBJ whole genome shotgun (WGS) entry which is preliminary data.</text>
</comment>
<organism evidence="1 2">
    <name type="scientific">Haloferax elongans ATCC BAA-1513</name>
    <dbReference type="NCBI Taxonomy" id="1230453"/>
    <lineage>
        <taxon>Archaea</taxon>
        <taxon>Methanobacteriati</taxon>
        <taxon>Methanobacteriota</taxon>
        <taxon>Stenosarchaea group</taxon>
        <taxon>Halobacteria</taxon>
        <taxon>Halobacteriales</taxon>
        <taxon>Haloferacaceae</taxon>
        <taxon>Haloferax</taxon>
    </lineage>
</organism>
<gene>
    <name evidence="1" type="ORF">C453_12966</name>
</gene>
<protein>
    <submittedName>
        <fullName evidence="1">Uncharacterized protein</fullName>
    </submittedName>
</protein>
<dbReference type="PATRIC" id="fig|1230453.4.peg.2566"/>
<name>M0HKZ6_HALEO</name>
<sequence length="156" mass="17735">MTLVDDVLGWIQADFAGGFPDNLERINRDDSNKLDGGIRSRKQDLARSNLVGVGSVRTNPTAVGTEYEHKQDAILSCRIEALHEDQRGHIADGDAFEALVRNVRLAILAHRKYPTTSTPATYHTVLIENERNDSKNYRDFYQYSFDIRFRGYDDLS</sequence>
<dbReference type="STRING" id="1230453.C453_12966"/>
<dbReference type="Proteomes" id="UP000011612">
    <property type="component" value="Unassembled WGS sequence"/>
</dbReference>
<dbReference type="OrthoDB" id="195703at2157"/>
<dbReference type="EMBL" id="AOLK01000020">
    <property type="protein sequence ID" value="ELZ84458.1"/>
    <property type="molecule type" value="Genomic_DNA"/>
</dbReference>
<dbReference type="RefSeq" id="WP_008325018.1">
    <property type="nucleotide sequence ID" value="NZ_AOLK01000020.1"/>
</dbReference>
<accession>M0HKZ6</accession>